<dbReference type="Proteomes" id="UP000827092">
    <property type="component" value="Unassembled WGS sequence"/>
</dbReference>
<proteinExistence type="predicted"/>
<accession>A0AAV6UCV3</accession>
<organism evidence="2 3">
    <name type="scientific">Oedothorax gibbosus</name>
    <dbReference type="NCBI Taxonomy" id="931172"/>
    <lineage>
        <taxon>Eukaryota</taxon>
        <taxon>Metazoa</taxon>
        <taxon>Ecdysozoa</taxon>
        <taxon>Arthropoda</taxon>
        <taxon>Chelicerata</taxon>
        <taxon>Arachnida</taxon>
        <taxon>Araneae</taxon>
        <taxon>Araneomorphae</taxon>
        <taxon>Entelegynae</taxon>
        <taxon>Araneoidea</taxon>
        <taxon>Linyphiidae</taxon>
        <taxon>Erigoninae</taxon>
        <taxon>Oedothorax</taxon>
    </lineage>
</organism>
<dbReference type="EMBL" id="JAFNEN010000490">
    <property type="protein sequence ID" value="KAG8181885.1"/>
    <property type="molecule type" value="Genomic_DNA"/>
</dbReference>
<comment type="caution">
    <text evidence="2">The sequence shown here is derived from an EMBL/GenBank/DDBJ whole genome shotgun (WGS) entry which is preliminary data.</text>
</comment>
<gene>
    <name evidence="2" type="ORF">JTE90_026045</name>
</gene>
<evidence type="ECO:0000313" key="2">
    <source>
        <dbReference type="EMBL" id="KAG8181885.1"/>
    </source>
</evidence>
<evidence type="ECO:0000256" key="1">
    <source>
        <dbReference type="SAM" id="MobiDB-lite"/>
    </source>
</evidence>
<dbReference type="AlphaFoldDB" id="A0AAV6UCV3"/>
<keyword evidence="3" id="KW-1185">Reference proteome</keyword>
<protein>
    <submittedName>
        <fullName evidence="2">Uncharacterized protein</fullName>
    </submittedName>
</protein>
<evidence type="ECO:0000313" key="3">
    <source>
        <dbReference type="Proteomes" id="UP000827092"/>
    </source>
</evidence>
<feature type="region of interest" description="Disordered" evidence="1">
    <location>
        <begin position="1"/>
        <end position="41"/>
    </location>
</feature>
<name>A0AAV6UCV3_9ARAC</name>
<sequence length="95" mass="10597">MTNDAYEGASLPPFPQKYVYQSGPEQRKHVSKSSPDDPEKLSWSFTPEKFLISGFTLPSPSERPLTLFSADGSLIRTGPDPTVRYNSHNPPFPPM</sequence>
<reference evidence="2 3" key="1">
    <citation type="journal article" date="2022" name="Nat. Ecol. Evol.">
        <title>A masculinizing supergene underlies an exaggerated male reproductive morph in a spider.</title>
        <authorList>
            <person name="Hendrickx F."/>
            <person name="De Corte Z."/>
            <person name="Sonet G."/>
            <person name="Van Belleghem S.M."/>
            <person name="Kostlbacher S."/>
            <person name="Vangestel C."/>
        </authorList>
    </citation>
    <scope>NUCLEOTIDE SEQUENCE [LARGE SCALE GENOMIC DNA]</scope>
    <source>
        <strain evidence="2">W744_W776</strain>
    </source>
</reference>